<dbReference type="InterPro" id="IPR036428">
    <property type="entry name" value="PCD_sf"/>
</dbReference>
<dbReference type="PANTHER" id="PTHR12599:SF0">
    <property type="entry name" value="PTERIN-4-ALPHA-CARBINOLAMINE DEHYDRATASE"/>
    <property type="match status" value="1"/>
</dbReference>
<dbReference type="eggNOG" id="COG2154">
    <property type="taxonomic scope" value="Bacteria"/>
</dbReference>
<dbReference type="HAMAP" id="MF_00434">
    <property type="entry name" value="Pterin_4_alpha"/>
    <property type="match status" value="1"/>
</dbReference>
<dbReference type="STRING" id="179408.Osc7112_3032"/>
<dbReference type="RefSeq" id="WP_015176705.1">
    <property type="nucleotide sequence ID" value="NC_019729.1"/>
</dbReference>
<dbReference type="SUPFAM" id="SSF55248">
    <property type="entry name" value="PCD-like"/>
    <property type="match status" value="1"/>
</dbReference>
<dbReference type="GO" id="GO:0006729">
    <property type="term" value="P:tetrahydrobiopterin biosynthetic process"/>
    <property type="evidence" value="ECO:0007669"/>
    <property type="project" value="InterPro"/>
</dbReference>
<dbReference type="PATRIC" id="fig|179408.3.peg.3724"/>
<dbReference type="PANTHER" id="PTHR12599">
    <property type="entry name" value="PTERIN-4-ALPHA-CARBINOLAMINE DEHYDRATASE"/>
    <property type="match status" value="1"/>
</dbReference>
<sequence length="93" mass="10275">MAELINNTEIQERASQLSGWTVEGKQLRSTRLFKDFIEAIAFVNKLVASSEAAAHHPDIEISYNKVTLNLTTHDAGGLTEKDFALAQEISTLD</sequence>
<dbReference type="GO" id="GO:0008124">
    <property type="term" value="F:4-alpha-hydroxytetrahydrobiopterin dehydratase activity"/>
    <property type="evidence" value="ECO:0007669"/>
    <property type="project" value="UniProtKB-UniRule"/>
</dbReference>
<evidence type="ECO:0000313" key="6">
    <source>
        <dbReference type="Proteomes" id="UP000010478"/>
    </source>
</evidence>
<dbReference type="InterPro" id="IPR001533">
    <property type="entry name" value="Pterin_deHydtase"/>
</dbReference>
<dbReference type="KEGG" id="oni:Osc7112_3032"/>
<dbReference type="AlphaFoldDB" id="K9VIV1"/>
<comment type="similarity">
    <text evidence="2 4">Belongs to the pterin-4-alpha-carbinolamine dehydratase family.</text>
</comment>
<keyword evidence="3 4" id="KW-0456">Lyase</keyword>
<keyword evidence="6" id="KW-1185">Reference proteome</keyword>
<dbReference type="Pfam" id="PF01329">
    <property type="entry name" value="Pterin_4a"/>
    <property type="match status" value="1"/>
</dbReference>
<evidence type="ECO:0000256" key="4">
    <source>
        <dbReference type="HAMAP-Rule" id="MF_00434"/>
    </source>
</evidence>
<dbReference type="OrthoDB" id="9794987at2"/>
<reference evidence="5 6" key="1">
    <citation type="submission" date="2012-05" db="EMBL/GenBank/DDBJ databases">
        <title>Finished chromosome of genome of Oscillatoria sp. PCC 7112.</title>
        <authorList>
            <consortium name="US DOE Joint Genome Institute"/>
            <person name="Gugger M."/>
            <person name="Coursin T."/>
            <person name="Rippka R."/>
            <person name="Tandeau De Marsac N."/>
            <person name="Huntemann M."/>
            <person name="Wei C.-L."/>
            <person name="Han J."/>
            <person name="Detter J.C."/>
            <person name="Han C."/>
            <person name="Tapia R."/>
            <person name="Davenport K."/>
            <person name="Daligault H."/>
            <person name="Erkkila T."/>
            <person name="Gu W."/>
            <person name="Munk A.C.C."/>
            <person name="Teshima H."/>
            <person name="Xu Y."/>
            <person name="Chain P."/>
            <person name="Chen A."/>
            <person name="Krypides N."/>
            <person name="Mavromatis K."/>
            <person name="Markowitz V."/>
            <person name="Szeto E."/>
            <person name="Ivanova N."/>
            <person name="Mikhailova N."/>
            <person name="Ovchinnikova G."/>
            <person name="Pagani I."/>
            <person name="Pati A."/>
            <person name="Goodwin L."/>
            <person name="Peters L."/>
            <person name="Pitluck S."/>
            <person name="Woyke T."/>
            <person name="Kerfeld C."/>
        </authorList>
    </citation>
    <scope>NUCLEOTIDE SEQUENCE [LARGE SCALE GENOMIC DNA]</scope>
    <source>
        <strain evidence="5 6">PCC 7112</strain>
    </source>
</reference>
<name>K9VIV1_9CYAN</name>
<dbReference type="NCBIfam" id="NF002017">
    <property type="entry name" value="PRK00823.1-2"/>
    <property type="match status" value="1"/>
</dbReference>
<evidence type="ECO:0000256" key="3">
    <source>
        <dbReference type="ARBA" id="ARBA00023239"/>
    </source>
</evidence>
<protein>
    <recommendedName>
        <fullName evidence="4">Putative pterin-4-alpha-carbinolamine dehydratase</fullName>
        <shortName evidence="4">PHS</shortName>
        <ecNumber evidence="4">4.2.1.96</ecNumber>
    </recommendedName>
    <alternativeName>
        <fullName evidence="4">4-alpha-hydroxy-tetrahydropterin dehydratase</fullName>
    </alternativeName>
    <alternativeName>
        <fullName evidence="4">Pterin carbinolamine dehydratase</fullName>
        <shortName evidence="4">PCD</shortName>
    </alternativeName>
</protein>
<proteinExistence type="inferred from homology"/>
<dbReference type="Gene3D" id="3.30.1360.20">
    <property type="entry name" value="Transcriptional coactivator/pterin dehydratase"/>
    <property type="match status" value="1"/>
</dbReference>
<dbReference type="Proteomes" id="UP000010478">
    <property type="component" value="Chromosome"/>
</dbReference>
<evidence type="ECO:0000256" key="1">
    <source>
        <dbReference type="ARBA" id="ARBA00001554"/>
    </source>
</evidence>
<dbReference type="HOGENOM" id="CLU_081974_4_0_3"/>
<organism evidence="5 6">
    <name type="scientific">Phormidium nigroviride PCC 7112</name>
    <dbReference type="NCBI Taxonomy" id="179408"/>
    <lineage>
        <taxon>Bacteria</taxon>
        <taxon>Bacillati</taxon>
        <taxon>Cyanobacteriota</taxon>
        <taxon>Cyanophyceae</taxon>
        <taxon>Oscillatoriophycideae</taxon>
        <taxon>Oscillatoriales</taxon>
        <taxon>Oscillatoriaceae</taxon>
        <taxon>Phormidium</taxon>
    </lineage>
</organism>
<evidence type="ECO:0000313" key="5">
    <source>
        <dbReference type="EMBL" id="AFZ07427.1"/>
    </source>
</evidence>
<dbReference type="EMBL" id="CP003614">
    <property type="protein sequence ID" value="AFZ07427.1"/>
    <property type="molecule type" value="Genomic_DNA"/>
</dbReference>
<comment type="catalytic activity">
    <reaction evidence="1 4">
        <text>(4aS,6R)-4a-hydroxy-L-erythro-5,6,7,8-tetrahydrobiopterin = (6R)-L-erythro-6,7-dihydrobiopterin + H2O</text>
        <dbReference type="Rhea" id="RHEA:11920"/>
        <dbReference type="ChEBI" id="CHEBI:15377"/>
        <dbReference type="ChEBI" id="CHEBI:15642"/>
        <dbReference type="ChEBI" id="CHEBI:43120"/>
        <dbReference type="EC" id="4.2.1.96"/>
    </reaction>
</comment>
<gene>
    <name evidence="5" type="ORF">Osc7112_3032</name>
</gene>
<accession>K9VIV1</accession>
<dbReference type="EC" id="4.2.1.96" evidence="4"/>
<evidence type="ECO:0000256" key="2">
    <source>
        <dbReference type="ARBA" id="ARBA00006472"/>
    </source>
</evidence>
<dbReference type="CDD" id="cd00488">
    <property type="entry name" value="PCD_DCoH"/>
    <property type="match status" value="1"/>
</dbReference>